<feature type="compositionally biased region" description="Low complexity" evidence="8">
    <location>
        <begin position="136"/>
        <end position="150"/>
    </location>
</feature>
<comment type="caution">
    <text evidence="11">The sequence shown here is derived from an EMBL/GenBank/DDBJ whole genome shotgun (WGS) entry which is preliminary data.</text>
</comment>
<name>A0AA88GM53_NAELO</name>
<keyword evidence="7" id="KW-0539">Nucleus</keyword>
<keyword evidence="5" id="KW-0677">Repeat</keyword>
<dbReference type="Proteomes" id="UP000816034">
    <property type="component" value="Unassembled WGS sequence"/>
</dbReference>
<dbReference type="InterPro" id="IPR038737">
    <property type="entry name" value="SF3b_su1-like"/>
</dbReference>
<dbReference type="InterPro" id="IPR054573">
    <property type="entry name" value="PP2A/SF3B1-like_HEAT"/>
</dbReference>
<feature type="compositionally biased region" description="Acidic residues" evidence="8">
    <location>
        <begin position="75"/>
        <end position="85"/>
    </location>
</feature>
<dbReference type="InterPro" id="IPR016024">
    <property type="entry name" value="ARM-type_fold"/>
</dbReference>
<dbReference type="AlphaFoldDB" id="A0AA88GM53"/>
<dbReference type="GO" id="GO:0005681">
    <property type="term" value="C:spliceosomal complex"/>
    <property type="evidence" value="ECO:0007669"/>
    <property type="project" value="UniProtKB-KW"/>
</dbReference>
<keyword evidence="4" id="KW-0747">Spliceosome</keyword>
<dbReference type="EMBL" id="PYSW02000030">
    <property type="protein sequence ID" value="KAG2378981.1"/>
    <property type="molecule type" value="Genomic_DNA"/>
</dbReference>
<dbReference type="Pfam" id="PF22646">
    <property type="entry name" value="PPP2R1A-like_HEAT"/>
    <property type="match status" value="1"/>
</dbReference>
<dbReference type="RefSeq" id="XP_044546243.1">
    <property type="nucleotide sequence ID" value="XM_044697604.1"/>
</dbReference>
<dbReference type="GO" id="GO:0000245">
    <property type="term" value="P:spliceosomal complex assembly"/>
    <property type="evidence" value="ECO:0007669"/>
    <property type="project" value="InterPro"/>
</dbReference>
<dbReference type="GeneID" id="68100073"/>
<evidence type="ECO:0000259" key="10">
    <source>
        <dbReference type="Pfam" id="PF22646"/>
    </source>
</evidence>
<organism evidence="11 12">
    <name type="scientific">Naegleria lovaniensis</name>
    <name type="common">Amoeba</name>
    <dbReference type="NCBI Taxonomy" id="51637"/>
    <lineage>
        <taxon>Eukaryota</taxon>
        <taxon>Discoba</taxon>
        <taxon>Heterolobosea</taxon>
        <taxon>Tetramitia</taxon>
        <taxon>Eutetramitia</taxon>
        <taxon>Vahlkampfiidae</taxon>
        <taxon>Naegleria</taxon>
    </lineage>
</organism>
<evidence type="ECO:0000256" key="7">
    <source>
        <dbReference type="ARBA" id="ARBA00023242"/>
    </source>
</evidence>
<protein>
    <recommendedName>
        <fullName evidence="13">Splicing factor 3B subunit 1</fullName>
    </recommendedName>
</protein>
<gene>
    <name evidence="11" type="ORF">C9374_007619</name>
</gene>
<dbReference type="InterPro" id="IPR011989">
    <property type="entry name" value="ARM-like"/>
</dbReference>
<sequence length="1153" mass="129347">MISNEQPKKRVSRWDSKVKVSGQTTASSSSSVDDQEEFTKKHKLYNEEITTESGSKQIINIPEEPPKKMTKSAWEADDDEVEDVDSFVRKSGYGTSPAYASTDMSSDEEFSGVPSSTTSSRRLPPSNKRGERWENSSSSLPISAQASSSAVDATPVYGTSKWDQNAMKTPVYGAASSSTIAATPLLTPRNSSFRGSAAVVSTPLGNMTPQEYSQLKIEQEIDARNKPLSDEELDAMLPSEGFEILKPPSDYVPKRRNRTTSFTAGGTEMVTPLSGSATPYYSIPDEITASTYGLPIGTLGADMPEMKADDYQYFAKLLEEKDENEMSDEEKIERKILRLLLKIKNGTPQMRKQAMKFITEHARELGAGPLFDQILPLMMSTTLEEQERHLLVKLIDRILYKLDDLVRPYVHKILLVTQPMLIDEDYFTRIEGREIIANLAKAAGLAAMIAAMRPDIDHAEEYVRNTTSRAFAVVASALGVQNLLPFLKAVCRYKKTWEARHTGIRIVQQIAVLLGCGVLPYLTDLVEIIKDGFNDSEFKVRTITGLAVAALAQSSAPFGIESFDCVLKPLWKGLSTSKGKMLAAYIKAVGYIIPLMDPVQAKKYTNAVIEHIVRQYDTQEEEMKRIVLKAIAQCVATEGIDAAFVKQNIIPKFFSSFWDRSMVNDRRNYNQLVETTVALAHNVGCALVVGELITHLKDENEPFRHMTLETIMKITEALGTTDIGERLELELLEECLLFCIVQDQSNPATDKKNYYLIINAVSSILKAFGIRAKKYLPKLTGTILHRLTNKSEKVRQQSADLLTEIIPIVKQCNEETRLTHFKMILYEFLRDEEYPEVLGSVLASMNALIQALGEGDETKPSLDEILTRCTPILKNRNEKVEESLINLIGTIAQIAANRISSKEWLRICFDLLEVLRAHKKSIRRAAIKTFGYIAKEIGPSDVLVTLLNNLKVQERQNRVCTTIAIAIVAEICGPFTVLPALMNEYRVPELNVRTGVLKSLAFLFEYIGDLSTDYIYAVTPLIEDALMDRDLVHRQTACSAVKHIALGVHGRGKEDILLHLLNYVWPNIFETSAHVINAVMEAIEALRVTLGPCVILQYLLQGLFNPARKVRNVFWKIYNNVYIGHQDAMVPFYPKIMNDDKNHYERTELDWFI</sequence>
<comment type="similarity">
    <text evidence="2">Belongs to the SF3B1 family.</text>
</comment>
<evidence type="ECO:0000256" key="4">
    <source>
        <dbReference type="ARBA" id="ARBA00022728"/>
    </source>
</evidence>
<evidence type="ECO:0000256" key="2">
    <source>
        <dbReference type="ARBA" id="ARBA00005754"/>
    </source>
</evidence>
<proteinExistence type="inferred from homology"/>
<evidence type="ECO:0000259" key="9">
    <source>
        <dbReference type="Pfam" id="PF08920"/>
    </source>
</evidence>
<dbReference type="FunFam" id="1.25.10.10:FF:000039">
    <property type="entry name" value="Splicing factor 3B subunit 1"/>
    <property type="match status" value="1"/>
</dbReference>
<accession>A0AA88GM53</accession>
<evidence type="ECO:0000313" key="11">
    <source>
        <dbReference type="EMBL" id="KAG2378981.1"/>
    </source>
</evidence>
<dbReference type="PANTHER" id="PTHR12097">
    <property type="entry name" value="SPLICING FACTOR 3B, SUBUNIT 1-RELATED"/>
    <property type="match status" value="1"/>
</dbReference>
<feature type="compositionally biased region" description="Basic and acidic residues" evidence="8">
    <location>
        <begin position="1"/>
        <end position="18"/>
    </location>
</feature>
<dbReference type="SUPFAM" id="SSF48371">
    <property type="entry name" value="ARM repeat"/>
    <property type="match status" value="1"/>
</dbReference>
<evidence type="ECO:0000256" key="8">
    <source>
        <dbReference type="SAM" id="MobiDB-lite"/>
    </source>
</evidence>
<feature type="region of interest" description="Disordered" evidence="8">
    <location>
        <begin position="1"/>
        <end position="151"/>
    </location>
</feature>
<comment type="subcellular location">
    <subcellularLocation>
        <location evidence="1">Nucleus</location>
    </subcellularLocation>
</comment>
<evidence type="ECO:0000313" key="12">
    <source>
        <dbReference type="Proteomes" id="UP000816034"/>
    </source>
</evidence>
<dbReference type="Gene3D" id="1.25.10.10">
    <property type="entry name" value="Leucine-rich Repeat Variant"/>
    <property type="match status" value="3"/>
</dbReference>
<evidence type="ECO:0008006" key="13">
    <source>
        <dbReference type="Google" id="ProtNLM"/>
    </source>
</evidence>
<feature type="compositionally biased region" description="Low complexity" evidence="8">
    <location>
        <begin position="114"/>
        <end position="126"/>
    </location>
</feature>
<feature type="domain" description="Splicing factor 3B subunit 1" evidence="9">
    <location>
        <begin position="159"/>
        <end position="286"/>
    </location>
</feature>
<evidence type="ECO:0000256" key="5">
    <source>
        <dbReference type="ARBA" id="ARBA00022737"/>
    </source>
</evidence>
<evidence type="ECO:0000256" key="1">
    <source>
        <dbReference type="ARBA" id="ARBA00004123"/>
    </source>
</evidence>
<dbReference type="FunFam" id="1.25.10.10:FF:000088">
    <property type="entry name" value="Splicing factor 3b, subunit 1"/>
    <property type="match status" value="1"/>
</dbReference>
<evidence type="ECO:0000256" key="6">
    <source>
        <dbReference type="ARBA" id="ARBA00023187"/>
    </source>
</evidence>
<feature type="domain" description="Phosphatase PP2A regulatory subunit A/Splicing factor 3B subunit 1-like HEAT repeat" evidence="10">
    <location>
        <begin position="935"/>
        <end position="1007"/>
    </location>
</feature>
<evidence type="ECO:0000256" key="3">
    <source>
        <dbReference type="ARBA" id="ARBA00022664"/>
    </source>
</evidence>
<dbReference type="Pfam" id="PF08920">
    <property type="entry name" value="SF3b1"/>
    <property type="match status" value="1"/>
</dbReference>
<keyword evidence="3" id="KW-0507">mRNA processing</keyword>
<dbReference type="GO" id="GO:0003729">
    <property type="term" value="F:mRNA binding"/>
    <property type="evidence" value="ECO:0007669"/>
    <property type="project" value="InterPro"/>
</dbReference>
<keyword evidence="6" id="KW-0508">mRNA splicing</keyword>
<dbReference type="InterPro" id="IPR015016">
    <property type="entry name" value="SF3b_su1"/>
</dbReference>
<reference evidence="11 12" key="1">
    <citation type="journal article" date="2018" name="BMC Genomics">
        <title>The genome of Naegleria lovaniensis, the basis for a comparative approach to unravel pathogenicity factors of the human pathogenic amoeba N. fowleri.</title>
        <authorList>
            <person name="Liechti N."/>
            <person name="Schurch N."/>
            <person name="Bruggmann R."/>
            <person name="Wittwer M."/>
        </authorList>
    </citation>
    <scope>NUCLEOTIDE SEQUENCE [LARGE SCALE GENOMIC DNA]</scope>
    <source>
        <strain evidence="11 12">ATCC 30569</strain>
    </source>
</reference>
<keyword evidence="12" id="KW-1185">Reference proteome</keyword>